<accession>A0A451BNM2</accession>
<feature type="region of interest" description="Disordered" evidence="1">
    <location>
        <begin position="40"/>
        <end position="61"/>
    </location>
</feature>
<dbReference type="EMBL" id="CAADHB010000069">
    <property type="protein sequence ID" value="VFK79837.1"/>
    <property type="molecule type" value="Genomic_DNA"/>
</dbReference>
<proteinExistence type="predicted"/>
<name>A0A451BNM2_9GAMM</name>
<feature type="compositionally biased region" description="Basic and acidic residues" evidence="1">
    <location>
        <begin position="40"/>
        <end position="58"/>
    </location>
</feature>
<evidence type="ECO:0000256" key="1">
    <source>
        <dbReference type="SAM" id="MobiDB-lite"/>
    </source>
</evidence>
<sequence length="150" mass="17622">MISRAPKLELGRERSRVTARARRSQSYRLCPGNLYRDPRPGREEAWPRMRQSRPEIRKTRPRISQKSLICGIRNFIRDKQGFDCDDRTLECRKRGFECGIRDFICDVRSLEATFEAKVMINEAWNMTSKTANGPVLRCGRMDKTEGRIRQ</sequence>
<evidence type="ECO:0000313" key="3">
    <source>
        <dbReference type="EMBL" id="VFK79837.1"/>
    </source>
</evidence>
<gene>
    <name evidence="3" type="ORF">BECKSD772D_GA0070982_10691</name>
    <name evidence="2" type="ORF">BECKSD772F_GA0070984_104916</name>
</gene>
<dbReference type="EMBL" id="CAADFR010000049">
    <property type="protein sequence ID" value="VFK39937.1"/>
    <property type="molecule type" value="Genomic_DNA"/>
</dbReference>
<reference evidence="3" key="1">
    <citation type="submission" date="2019-02" db="EMBL/GenBank/DDBJ databases">
        <authorList>
            <person name="Gruber-Vodicka R. H."/>
            <person name="Seah K. B. B."/>
        </authorList>
    </citation>
    <scope>NUCLEOTIDE SEQUENCE</scope>
    <source>
        <strain evidence="3">BECK_S127</strain>
        <strain evidence="2">BECK_S1321</strain>
    </source>
</reference>
<dbReference type="AlphaFoldDB" id="A0A451BNM2"/>
<organism evidence="3">
    <name type="scientific">Candidatus Kentrum sp. SD</name>
    <dbReference type="NCBI Taxonomy" id="2126332"/>
    <lineage>
        <taxon>Bacteria</taxon>
        <taxon>Pseudomonadati</taxon>
        <taxon>Pseudomonadota</taxon>
        <taxon>Gammaproteobacteria</taxon>
        <taxon>Candidatus Kentrum</taxon>
    </lineage>
</organism>
<protein>
    <submittedName>
        <fullName evidence="3">Uncharacterized protein</fullName>
    </submittedName>
</protein>
<evidence type="ECO:0000313" key="2">
    <source>
        <dbReference type="EMBL" id="VFK39937.1"/>
    </source>
</evidence>